<dbReference type="SUPFAM" id="SSF52151">
    <property type="entry name" value="FabD/lysophospholipase-like"/>
    <property type="match status" value="1"/>
</dbReference>
<dbReference type="Pfam" id="PF00698">
    <property type="entry name" value="Acyl_transf_1"/>
    <property type="match status" value="1"/>
</dbReference>
<dbReference type="InterPro" id="IPR050444">
    <property type="entry name" value="Polyketide_Synthase"/>
</dbReference>
<evidence type="ECO:0000256" key="1">
    <source>
        <dbReference type="ARBA" id="ARBA00022679"/>
    </source>
</evidence>
<evidence type="ECO:0000259" key="2">
    <source>
        <dbReference type="SMART" id="SM00827"/>
    </source>
</evidence>
<dbReference type="InterPro" id="IPR016035">
    <property type="entry name" value="Acyl_Trfase/lysoPLipase"/>
</dbReference>
<dbReference type="PANTHER" id="PTHR45681:SF8">
    <property type="entry name" value="CARRIER DOMAIN-CONTAINING PROTEIN"/>
    <property type="match status" value="1"/>
</dbReference>
<dbReference type="InterPro" id="IPR014043">
    <property type="entry name" value="Acyl_transferase_dom"/>
</dbReference>
<feature type="non-terminal residue" evidence="4">
    <location>
        <position position="150"/>
    </location>
</feature>
<dbReference type="PANTHER" id="PTHR45681">
    <property type="entry name" value="POLYKETIDE SYNTHASE 44-RELATED"/>
    <property type="match status" value="1"/>
</dbReference>
<feature type="non-terminal residue" evidence="4">
    <location>
        <position position="1"/>
    </location>
</feature>
<feature type="domain" description="Malonyl-CoA:ACP transacylase (MAT)" evidence="2">
    <location>
        <begin position="1"/>
        <end position="118"/>
    </location>
</feature>
<dbReference type="RefSeq" id="XP_015284358.1">
    <property type="nucleotide sequence ID" value="XM_015428872.1"/>
</dbReference>
<evidence type="ECO:0000313" key="4">
    <source>
        <dbReference type="RefSeq" id="XP_015284358.1"/>
    </source>
</evidence>
<keyword evidence="3" id="KW-1185">Reference proteome</keyword>
<accession>A0ABM1LEH1</accession>
<dbReference type="Gene3D" id="3.40.366.10">
    <property type="entry name" value="Malonyl-Coenzyme A Acyl Carrier Protein, domain 2"/>
    <property type="match status" value="1"/>
</dbReference>
<protein>
    <submittedName>
        <fullName evidence="4">Inactive phenolphthiocerol synthesis polyketide synthase type I Pks1</fullName>
    </submittedName>
</protein>
<sequence>DVFLHILNVPAAYHSRMMDPVLQEIAGSLSELAKQKPELELISTVTGRAASGDDIVSGSYWARQVRDPVVFSQAIVTSMKDKPNVVFVEMGPHRALQRNIIETLGKQTKVFPSLQTGREYEALLALVKGLFELGFNPDWPHLYDGYQSVP</sequence>
<keyword evidence="1" id="KW-0808">Transferase</keyword>
<reference evidence="4" key="1">
    <citation type="submission" date="2025-08" db="UniProtKB">
        <authorList>
            <consortium name="RefSeq"/>
        </authorList>
    </citation>
    <scope>IDENTIFICATION</scope>
</reference>
<evidence type="ECO:0000313" key="3">
    <source>
        <dbReference type="Proteomes" id="UP000694871"/>
    </source>
</evidence>
<proteinExistence type="predicted"/>
<gene>
    <name evidence="4" type="primary">LOC107125452</name>
</gene>
<name>A0ABM1LEH1_GEKJA</name>
<organism evidence="3 4">
    <name type="scientific">Gekko japonicus</name>
    <name type="common">Schlegel's Japanese gecko</name>
    <dbReference type="NCBI Taxonomy" id="146911"/>
    <lineage>
        <taxon>Eukaryota</taxon>
        <taxon>Metazoa</taxon>
        <taxon>Chordata</taxon>
        <taxon>Craniata</taxon>
        <taxon>Vertebrata</taxon>
        <taxon>Euteleostomi</taxon>
        <taxon>Lepidosauria</taxon>
        <taxon>Squamata</taxon>
        <taxon>Bifurcata</taxon>
        <taxon>Gekkota</taxon>
        <taxon>Gekkonidae</taxon>
        <taxon>Gekkoninae</taxon>
        <taxon>Gekko</taxon>
    </lineage>
</organism>
<dbReference type="Proteomes" id="UP000694871">
    <property type="component" value="Unplaced"/>
</dbReference>
<dbReference type="SMART" id="SM00827">
    <property type="entry name" value="PKS_AT"/>
    <property type="match status" value="1"/>
</dbReference>
<dbReference type="GeneID" id="107125452"/>
<dbReference type="InterPro" id="IPR001227">
    <property type="entry name" value="Ac_transferase_dom_sf"/>
</dbReference>